<dbReference type="AlphaFoldDB" id="A0A381VSR8"/>
<evidence type="ECO:0000256" key="6">
    <source>
        <dbReference type="ARBA" id="ARBA00023134"/>
    </source>
</evidence>
<sequence>MDGSNGLLLTAVPGIPLVDSECDIVDLVLAALSAQNLTLKTGDILVIAQKIVSKAEGRMVNLAEVEPGDQAQELARKTSKDPRLVELILSESSEVLRAIDELIIVAHRLGIVLANAGIDASNVAPSTADEQVLLLPKDPDRSAREYCRRIKQQTGSSVGIIINDSVGRAWRLGTTSLAIGVAGVTALEDHRGKLDLFGVPLKVSEEAVADELASAATLLQGQAAEKSPVVLIRGFTSGTDEQSAASLIRPLEQDLFR</sequence>
<keyword evidence="7" id="KW-0464">Manganese</keyword>
<evidence type="ECO:0000256" key="3">
    <source>
        <dbReference type="ARBA" id="ARBA00022741"/>
    </source>
</evidence>
<keyword evidence="6" id="KW-0342">GTP-binding</keyword>
<keyword evidence="2" id="KW-0479">Metal-binding</keyword>
<evidence type="ECO:0000256" key="4">
    <source>
        <dbReference type="ARBA" id="ARBA00022842"/>
    </source>
</evidence>
<dbReference type="NCBIfam" id="TIGR01916">
    <property type="entry name" value="F420_cofE"/>
    <property type="match status" value="1"/>
</dbReference>
<name>A0A381VSR8_9ZZZZ</name>
<dbReference type="Gene3D" id="3.90.1660.10">
    <property type="entry name" value="CofE-like domain"/>
    <property type="match status" value="1"/>
</dbReference>
<protein>
    <recommendedName>
        <fullName evidence="8">Coenzyme F420:L-glutamate ligase-like domain-containing protein</fullName>
    </recommendedName>
</protein>
<dbReference type="GO" id="GO:0052618">
    <property type="term" value="F:coenzyme F420-0:L-glutamate ligase activity"/>
    <property type="evidence" value="ECO:0007669"/>
    <property type="project" value="TreeGrafter"/>
</dbReference>
<dbReference type="InterPro" id="IPR008225">
    <property type="entry name" value="F420-0_g-glutamyl_ligase"/>
</dbReference>
<evidence type="ECO:0000259" key="8">
    <source>
        <dbReference type="Pfam" id="PF01996"/>
    </source>
</evidence>
<dbReference type="Gene3D" id="3.30.1330.100">
    <property type="entry name" value="CofE-like"/>
    <property type="match status" value="1"/>
</dbReference>
<keyword evidence="3" id="KW-0547">Nucleotide-binding</keyword>
<keyword evidence="4" id="KW-0460">Magnesium</keyword>
<evidence type="ECO:0000256" key="1">
    <source>
        <dbReference type="ARBA" id="ARBA00022598"/>
    </source>
</evidence>
<dbReference type="InterPro" id="IPR002847">
    <property type="entry name" value="F420-0_gamma-glut_ligase-dom"/>
</dbReference>
<dbReference type="PANTHER" id="PTHR47917:SF1">
    <property type="entry name" value="COENZYME F420:L-GLUTAMATE LIGASE"/>
    <property type="match status" value="1"/>
</dbReference>
<dbReference type="EMBL" id="UINC01009542">
    <property type="protein sequence ID" value="SVA42778.1"/>
    <property type="molecule type" value="Genomic_DNA"/>
</dbReference>
<gene>
    <name evidence="9" type="ORF">METZ01_LOCUS95632</name>
</gene>
<keyword evidence="1" id="KW-0436">Ligase</keyword>
<dbReference type="SUPFAM" id="SSF144010">
    <property type="entry name" value="CofE-like"/>
    <property type="match status" value="1"/>
</dbReference>
<evidence type="ECO:0000313" key="9">
    <source>
        <dbReference type="EMBL" id="SVA42778.1"/>
    </source>
</evidence>
<feature type="domain" description="Coenzyme F420:L-glutamate ligase-like" evidence="8">
    <location>
        <begin position="15"/>
        <end position="234"/>
    </location>
</feature>
<dbReference type="GO" id="GO:0005525">
    <property type="term" value="F:GTP binding"/>
    <property type="evidence" value="ECO:0007669"/>
    <property type="project" value="UniProtKB-KW"/>
</dbReference>
<dbReference type="Pfam" id="PF01996">
    <property type="entry name" value="F420_ligase"/>
    <property type="match status" value="1"/>
</dbReference>
<proteinExistence type="predicted"/>
<reference evidence="9" key="1">
    <citation type="submission" date="2018-05" db="EMBL/GenBank/DDBJ databases">
        <authorList>
            <person name="Lanie J.A."/>
            <person name="Ng W.-L."/>
            <person name="Kazmierczak K.M."/>
            <person name="Andrzejewski T.M."/>
            <person name="Davidsen T.M."/>
            <person name="Wayne K.J."/>
            <person name="Tettelin H."/>
            <person name="Glass J.I."/>
            <person name="Rusch D."/>
            <person name="Podicherti R."/>
            <person name="Tsui H.-C.T."/>
            <person name="Winkler M.E."/>
        </authorList>
    </citation>
    <scope>NUCLEOTIDE SEQUENCE</scope>
</reference>
<organism evidence="9">
    <name type="scientific">marine metagenome</name>
    <dbReference type="NCBI Taxonomy" id="408172"/>
    <lineage>
        <taxon>unclassified sequences</taxon>
        <taxon>metagenomes</taxon>
        <taxon>ecological metagenomes</taxon>
    </lineage>
</organism>
<evidence type="ECO:0000256" key="5">
    <source>
        <dbReference type="ARBA" id="ARBA00022958"/>
    </source>
</evidence>
<dbReference type="GO" id="GO:0046872">
    <property type="term" value="F:metal ion binding"/>
    <property type="evidence" value="ECO:0007669"/>
    <property type="project" value="UniProtKB-KW"/>
</dbReference>
<evidence type="ECO:0000256" key="7">
    <source>
        <dbReference type="ARBA" id="ARBA00023211"/>
    </source>
</evidence>
<accession>A0A381VSR8</accession>
<dbReference type="PANTHER" id="PTHR47917">
    <property type="match status" value="1"/>
</dbReference>
<evidence type="ECO:0000256" key="2">
    <source>
        <dbReference type="ARBA" id="ARBA00022723"/>
    </source>
</evidence>
<keyword evidence="5" id="KW-0630">Potassium</keyword>